<dbReference type="AlphaFoldDB" id="A0A078I1U1"/>
<protein>
    <submittedName>
        <fullName evidence="1">(rape) hypothetical protein</fullName>
    </submittedName>
    <submittedName>
        <fullName evidence="2">BnaC02g16610D protein</fullName>
    </submittedName>
</protein>
<dbReference type="Proteomes" id="UP000028999">
    <property type="component" value="Unassembled WGS sequence"/>
</dbReference>
<accession>A0A078I1U1</accession>
<dbReference type="EMBL" id="HG994366">
    <property type="protein sequence ID" value="CAF1922177.1"/>
    <property type="molecule type" value="Genomic_DNA"/>
</dbReference>
<reference evidence="2" key="2">
    <citation type="submission" date="2014-06" db="EMBL/GenBank/DDBJ databases">
        <authorList>
            <person name="Genoscope - CEA"/>
        </authorList>
    </citation>
    <scope>NUCLEOTIDE SEQUENCE</scope>
</reference>
<dbReference type="Gramene" id="CDY43564">
    <property type="protein sequence ID" value="CDY43564"/>
    <property type="gene ID" value="GSBRNA2T00076864001"/>
</dbReference>
<keyword evidence="3" id="KW-1185">Reference proteome</keyword>
<name>A0A078I1U1_BRANA</name>
<proteinExistence type="predicted"/>
<evidence type="ECO:0000313" key="2">
    <source>
        <dbReference type="EMBL" id="CDY43564.1"/>
    </source>
</evidence>
<evidence type="ECO:0000313" key="3">
    <source>
        <dbReference type="Proteomes" id="UP000028999"/>
    </source>
</evidence>
<organism evidence="2 3">
    <name type="scientific">Brassica napus</name>
    <name type="common">Rape</name>
    <dbReference type="NCBI Taxonomy" id="3708"/>
    <lineage>
        <taxon>Eukaryota</taxon>
        <taxon>Viridiplantae</taxon>
        <taxon>Streptophyta</taxon>
        <taxon>Embryophyta</taxon>
        <taxon>Tracheophyta</taxon>
        <taxon>Spermatophyta</taxon>
        <taxon>Magnoliopsida</taxon>
        <taxon>eudicotyledons</taxon>
        <taxon>Gunneridae</taxon>
        <taxon>Pentapetalae</taxon>
        <taxon>rosids</taxon>
        <taxon>malvids</taxon>
        <taxon>Brassicales</taxon>
        <taxon>Brassicaceae</taxon>
        <taxon>Brassiceae</taxon>
        <taxon>Brassica</taxon>
    </lineage>
</organism>
<dbReference type="PaxDb" id="3708-A0A078I1U1"/>
<sequence>MTVDSDPSLVPVSVVTGDPSAVLPEGPVVTLPDPLLPLIPPPSLSPLITPSVASLNDDVVYAGNTNQTLGCYGEILMR</sequence>
<dbReference type="Proteomes" id="UP001295469">
    <property type="component" value="Chromosome C02"/>
</dbReference>
<gene>
    <name evidence="2" type="primary">BnaC02g16610D</name>
    <name evidence="1" type="ORF">DARMORV10_C02P64620.1</name>
    <name evidence="2" type="ORF">GSBRNA2T00076864001</name>
</gene>
<dbReference type="EMBL" id="LK032561">
    <property type="protein sequence ID" value="CDY43564.1"/>
    <property type="molecule type" value="Genomic_DNA"/>
</dbReference>
<reference evidence="1" key="3">
    <citation type="submission" date="2021-01" db="EMBL/GenBank/DDBJ databases">
        <authorList>
            <consortium name="Genoscope - CEA"/>
            <person name="William W."/>
        </authorList>
    </citation>
    <scope>NUCLEOTIDE SEQUENCE</scope>
</reference>
<reference evidence="2 3" key="1">
    <citation type="journal article" date="2014" name="Science">
        <title>Plant genetics. Early allopolyploid evolution in the post-Neolithic Brassica napus oilseed genome.</title>
        <authorList>
            <person name="Chalhoub B."/>
            <person name="Denoeud F."/>
            <person name="Liu S."/>
            <person name="Parkin I.A."/>
            <person name="Tang H."/>
            <person name="Wang X."/>
            <person name="Chiquet J."/>
            <person name="Belcram H."/>
            <person name="Tong C."/>
            <person name="Samans B."/>
            <person name="Correa M."/>
            <person name="Da Silva C."/>
            <person name="Just J."/>
            <person name="Falentin C."/>
            <person name="Koh C.S."/>
            <person name="Le Clainche I."/>
            <person name="Bernard M."/>
            <person name="Bento P."/>
            <person name="Noel B."/>
            <person name="Labadie K."/>
            <person name="Alberti A."/>
            <person name="Charles M."/>
            <person name="Arnaud D."/>
            <person name="Guo H."/>
            <person name="Daviaud C."/>
            <person name="Alamery S."/>
            <person name="Jabbari K."/>
            <person name="Zhao M."/>
            <person name="Edger P.P."/>
            <person name="Chelaifa H."/>
            <person name="Tack D."/>
            <person name="Lassalle G."/>
            <person name="Mestiri I."/>
            <person name="Schnel N."/>
            <person name="Le Paslier M.C."/>
            <person name="Fan G."/>
            <person name="Renault V."/>
            <person name="Bayer P.E."/>
            <person name="Golicz A.A."/>
            <person name="Manoli S."/>
            <person name="Lee T.H."/>
            <person name="Thi V.H."/>
            <person name="Chalabi S."/>
            <person name="Hu Q."/>
            <person name="Fan C."/>
            <person name="Tollenaere R."/>
            <person name="Lu Y."/>
            <person name="Battail C."/>
            <person name="Shen J."/>
            <person name="Sidebottom C.H."/>
            <person name="Wang X."/>
            <person name="Canaguier A."/>
            <person name="Chauveau A."/>
            <person name="Berard A."/>
            <person name="Deniot G."/>
            <person name="Guan M."/>
            <person name="Liu Z."/>
            <person name="Sun F."/>
            <person name="Lim Y.P."/>
            <person name="Lyons E."/>
            <person name="Town C.D."/>
            <person name="Bancroft I."/>
            <person name="Wang X."/>
            <person name="Meng J."/>
            <person name="Ma J."/>
            <person name="Pires J.C."/>
            <person name="King G.J."/>
            <person name="Brunel D."/>
            <person name="Delourme R."/>
            <person name="Renard M."/>
            <person name="Aury J.M."/>
            <person name="Adams K.L."/>
            <person name="Batley J."/>
            <person name="Snowdon R.J."/>
            <person name="Tost J."/>
            <person name="Edwards D."/>
            <person name="Zhou Y."/>
            <person name="Hua W."/>
            <person name="Sharpe A.G."/>
            <person name="Paterson A.H."/>
            <person name="Guan C."/>
            <person name="Wincker P."/>
        </authorList>
    </citation>
    <scope>NUCLEOTIDE SEQUENCE [LARGE SCALE GENOMIC DNA]</scope>
    <source>
        <strain evidence="3">cv. Darmor-bzh</strain>
    </source>
</reference>
<evidence type="ECO:0000313" key="1">
    <source>
        <dbReference type="EMBL" id="CAF1922177.1"/>
    </source>
</evidence>